<keyword evidence="1" id="KW-0812">Transmembrane</keyword>
<keyword evidence="1" id="KW-0472">Membrane</keyword>
<dbReference type="AlphaFoldDB" id="A0A6V8KMZ2"/>
<name>A0A6V8KMZ2_9ACTN</name>
<evidence type="ECO:0000313" key="3">
    <source>
        <dbReference type="Proteomes" id="UP000482800"/>
    </source>
</evidence>
<dbReference type="RefSeq" id="WP_173069435.1">
    <property type="nucleotide sequence ID" value="NZ_BAABGO010000008.1"/>
</dbReference>
<reference evidence="2 3" key="2">
    <citation type="submission" date="2020-03" db="EMBL/GenBank/DDBJ databases">
        <authorList>
            <person name="Ichikawa N."/>
            <person name="Kimura A."/>
            <person name="Kitahashi Y."/>
            <person name="Uohara A."/>
        </authorList>
    </citation>
    <scope>NUCLEOTIDE SEQUENCE [LARGE SCALE GENOMIC DNA]</scope>
    <source>
        <strain evidence="2 3">NBRC 108639</strain>
    </source>
</reference>
<organism evidence="2 3">
    <name type="scientific">Phytohabitans houttuyneae</name>
    <dbReference type="NCBI Taxonomy" id="1076126"/>
    <lineage>
        <taxon>Bacteria</taxon>
        <taxon>Bacillati</taxon>
        <taxon>Actinomycetota</taxon>
        <taxon>Actinomycetes</taxon>
        <taxon>Micromonosporales</taxon>
        <taxon>Micromonosporaceae</taxon>
    </lineage>
</organism>
<feature type="transmembrane region" description="Helical" evidence="1">
    <location>
        <begin position="313"/>
        <end position="332"/>
    </location>
</feature>
<proteinExistence type="predicted"/>
<keyword evidence="1" id="KW-1133">Transmembrane helix</keyword>
<sequence length="351" mass="36916">MRPLIAIVGSLEPGRDYDPPGGVPEDAEGAAVAIGRELAMRGCRIVVFSSRPEYIERAVVRGYLASGQATPGSVEVRARYGHDTAFDEMSSRPEAIAVKPEPTADWEVAFYRSLLVVDGVVLIGGARATFAAGLIALSRRIAVAPVAAFGGAAQRIWHRLGNGDNHASEEDISALGQRWGTASAGAVVGSLMAQHDRRTAEEERGRRGEASARRRTAAGLVAALLLLLLALTTIPVAYALPLGMWPGLTVLVTAALLASIWGAVIRNAYDGGVGWLRAAALGSAAGCIAFLLFVAAQMSTNPDLFVGDGARRLVFFVLAIGFIGGFTSEVVYRKLRDQDVTQTSVLPPPGT</sequence>
<dbReference type="EMBL" id="BLPF01000004">
    <property type="protein sequence ID" value="GFJ84730.1"/>
    <property type="molecule type" value="Genomic_DNA"/>
</dbReference>
<feature type="transmembrane region" description="Helical" evidence="1">
    <location>
        <begin position="216"/>
        <end position="238"/>
    </location>
</feature>
<evidence type="ECO:0000313" key="2">
    <source>
        <dbReference type="EMBL" id="GFJ84730.1"/>
    </source>
</evidence>
<keyword evidence="3" id="KW-1185">Reference proteome</keyword>
<evidence type="ECO:0000256" key="1">
    <source>
        <dbReference type="SAM" id="Phobius"/>
    </source>
</evidence>
<gene>
    <name evidence="2" type="ORF">Phou_089100</name>
</gene>
<reference evidence="2 3" key="1">
    <citation type="submission" date="2020-03" db="EMBL/GenBank/DDBJ databases">
        <title>Whole genome shotgun sequence of Phytohabitans houttuyneae NBRC 108639.</title>
        <authorList>
            <person name="Komaki H."/>
            <person name="Tamura T."/>
        </authorList>
    </citation>
    <scope>NUCLEOTIDE SEQUENCE [LARGE SCALE GENOMIC DNA]</scope>
    <source>
        <strain evidence="2 3">NBRC 108639</strain>
    </source>
</reference>
<dbReference type="Proteomes" id="UP000482800">
    <property type="component" value="Unassembled WGS sequence"/>
</dbReference>
<accession>A0A6V8KMZ2</accession>
<feature type="transmembrane region" description="Helical" evidence="1">
    <location>
        <begin position="244"/>
        <end position="264"/>
    </location>
</feature>
<feature type="transmembrane region" description="Helical" evidence="1">
    <location>
        <begin position="276"/>
        <end position="298"/>
    </location>
</feature>
<comment type="caution">
    <text evidence="2">The sequence shown here is derived from an EMBL/GenBank/DDBJ whole genome shotgun (WGS) entry which is preliminary data.</text>
</comment>
<protein>
    <submittedName>
        <fullName evidence="2">Uncharacterized protein</fullName>
    </submittedName>
</protein>